<reference evidence="3 4" key="1">
    <citation type="submission" date="2015-04" db="EMBL/GenBank/DDBJ databases">
        <title>Complete genome sequence of Schizopora paradoxa KUC8140, a cosmopolitan wood degrader in East Asia.</title>
        <authorList>
            <consortium name="DOE Joint Genome Institute"/>
            <person name="Min B."/>
            <person name="Park H."/>
            <person name="Jang Y."/>
            <person name="Kim J.-J."/>
            <person name="Kim K.H."/>
            <person name="Pangilinan J."/>
            <person name="Lipzen A."/>
            <person name="Riley R."/>
            <person name="Grigoriev I.V."/>
            <person name="Spatafora J.W."/>
            <person name="Choi I.-G."/>
        </authorList>
    </citation>
    <scope>NUCLEOTIDE SEQUENCE [LARGE SCALE GENOMIC DNA]</scope>
    <source>
        <strain evidence="3 4">KUC8140</strain>
    </source>
</reference>
<dbReference type="InterPro" id="IPR029056">
    <property type="entry name" value="Ribokinase-like"/>
</dbReference>
<dbReference type="EMBL" id="KQ085885">
    <property type="protein sequence ID" value="KLO19638.1"/>
    <property type="molecule type" value="Genomic_DNA"/>
</dbReference>
<dbReference type="Proteomes" id="UP000053477">
    <property type="component" value="Unassembled WGS sequence"/>
</dbReference>
<evidence type="ECO:0008006" key="5">
    <source>
        <dbReference type="Google" id="ProtNLM"/>
    </source>
</evidence>
<dbReference type="Gene3D" id="1.20.910.10">
    <property type="entry name" value="Heme oxygenase-like"/>
    <property type="match status" value="1"/>
</dbReference>
<proteinExistence type="predicted"/>
<dbReference type="CDD" id="cd19367">
    <property type="entry name" value="TenA_C_ScTHI20-like"/>
    <property type="match status" value="1"/>
</dbReference>
<sequence length="565" mass="62344">MTTSTPPIVSTIAGSDSSGGAGIQADLKTFAALNCYGTSIITALTAQNTTGVQDVSPVSPEFVKKQIESVLSDIQVSVFKTGMLHDAAVIHEVASTLKSFYNSRNDTVPPLIVDPVCVSTSGHTLLQEDAVQTLIDELFPLATLITPNKAEADLLLSKARGHDRYKISTIIDSQAVAMDLGRSFGSTNVLIKGGHISATVRELERFKELIVKGNFQKRINVEWDAIPGQNMEILRRNEIDLDDELVVDVLYEAQSNLTTLFARPRIHTTSTHGTGCTLSAAIACYIAQGFTMLESVRLAIAYTQTGIENAFPLGHGHGPLNHLHSVQQRQVPLPTSSNPYPFTKALIASHADLWKEYVEHSFVRQVGEGTLREECFVHFIKQDYHYLKYYARAYGLLVAKSHSFDAIQTATQTILNILNEVKMHKSFCEEWGISNEQLETAPESPATMAYGSYLLNVGLQGDGAKLLVALAACLLGYGEVGLWLISEASKGKDAWVKMEGNKYRKWIEDYGGESYQSAVKTGIDILETIAREDPPSQKRFDEWKEVWGMCTKLERNFWDMALELS</sequence>
<evidence type="ECO:0000259" key="2">
    <source>
        <dbReference type="Pfam" id="PF08543"/>
    </source>
</evidence>
<gene>
    <name evidence="3" type="ORF">SCHPADRAFT_843111</name>
</gene>
<keyword evidence="4" id="KW-1185">Reference proteome</keyword>
<dbReference type="NCBIfam" id="TIGR04306">
    <property type="entry name" value="salvage_TenA"/>
    <property type="match status" value="1"/>
</dbReference>
<dbReference type="STRING" id="27342.A0A0H2SD11"/>
<organism evidence="3 4">
    <name type="scientific">Schizopora paradoxa</name>
    <dbReference type="NCBI Taxonomy" id="27342"/>
    <lineage>
        <taxon>Eukaryota</taxon>
        <taxon>Fungi</taxon>
        <taxon>Dikarya</taxon>
        <taxon>Basidiomycota</taxon>
        <taxon>Agaricomycotina</taxon>
        <taxon>Agaricomycetes</taxon>
        <taxon>Hymenochaetales</taxon>
        <taxon>Schizoporaceae</taxon>
        <taxon>Schizopora</taxon>
    </lineage>
</organism>
<evidence type="ECO:0000259" key="1">
    <source>
        <dbReference type="Pfam" id="PF03070"/>
    </source>
</evidence>
<dbReference type="InterPro" id="IPR016084">
    <property type="entry name" value="Haem_Oase-like_multi-hlx"/>
</dbReference>
<accession>A0A0H2SD11</accession>
<dbReference type="AlphaFoldDB" id="A0A0H2SD11"/>
<dbReference type="InterPro" id="IPR013749">
    <property type="entry name" value="PM/HMP-P_kinase-1"/>
</dbReference>
<dbReference type="Pfam" id="PF03070">
    <property type="entry name" value="TENA_THI-4"/>
    <property type="match status" value="1"/>
</dbReference>
<name>A0A0H2SD11_9AGAM</name>
<feature type="domain" description="Pyridoxamine kinase/Phosphomethylpyrimidine kinase" evidence="2">
    <location>
        <begin position="242"/>
        <end position="321"/>
    </location>
</feature>
<dbReference type="GO" id="GO:0009228">
    <property type="term" value="P:thiamine biosynthetic process"/>
    <property type="evidence" value="ECO:0007669"/>
    <property type="project" value="InterPro"/>
</dbReference>
<dbReference type="InterPro" id="IPR004305">
    <property type="entry name" value="Thiaminase-2/PQQC"/>
</dbReference>
<evidence type="ECO:0000313" key="3">
    <source>
        <dbReference type="EMBL" id="KLO19638.1"/>
    </source>
</evidence>
<protein>
    <recommendedName>
        <fullName evidence="5">Phosphomethylpyrimidine kinase</fullName>
    </recommendedName>
</protein>
<dbReference type="InterPro" id="IPR004399">
    <property type="entry name" value="HMP/HMP-P_kinase_dom"/>
</dbReference>
<dbReference type="OrthoDB" id="10028886at2759"/>
<dbReference type="GO" id="GO:0005829">
    <property type="term" value="C:cytosol"/>
    <property type="evidence" value="ECO:0007669"/>
    <property type="project" value="TreeGrafter"/>
</dbReference>
<dbReference type="GO" id="GO:0008972">
    <property type="term" value="F:phosphomethylpyrimidine kinase activity"/>
    <property type="evidence" value="ECO:0007669"/>
    <property type="project" value="InterPro"/>
</dbReference>
<dbReference type="PANTHER" id="PTHR20858:SF17">
    <property type="entry name" value="HYDROXYMETHYLPYRIMIDINE_PHOSPHOMETHYLPYRIMIDINE KINASE THI20-RELATED"/>
    <property type="match status" value="1"/>
</dbReference>
<dbReference type="FunCoup" id="A0A0H2SD11">
    <property type="interactions" value="248"/>
</dbReference>
<dbReference type="SUPFAM" id="SSF53613">
    <property type="entry name" value="Ribokinase-like"/>
    <property type="match status" value="1"/>
</dbReference>
<evidence type="ECO:0000313" key="4">
    <source>
        <dbReference type="Proteomes" id="UP000053477"/>
    </source>
</evidence>
<dbReference type="SUPFAM" id="SSF48613">
    <property type="entry name" value="Heme oxygenase-like"/>
    <property type="match status" value="1"/>
</dbReference>
<dbReference type="Pfam" id="PF08543">
    <property type="entry name" value="Phos_pyr_kin"/>
    <property type="match status" value="2"/>
</dbReference>
<dbReference type="Gene3D" id="3.40.1190.20">
    <property type="match status" value="1"/>
</dbReference>
<dbReference type="InterPro" id="IPR027574">
    <property type="entry name" value="Thiaminase_II"/>
</dbReference>
<dbReference type="PANTHER" id="PTHR20858">
    <property type="entry name" value="PHOSPHOMETHYLPYRIMIDINE KINASE"/>
    <property type="match status" value="1"/>
</dbReference>
<dbReference type="CDD" id="cd01169">
    <property type="entry name" value="HMPP_kinase"/>
    <property type="match status" value="1"/>
</dbReference>
<feature type="domain" description="Thiaminase-2/PQQC" evidence="1">
    <location>
        <begin position="349"/>
        <end position="563"/>
    </location>
</feature>
<dbReference type="InParanoid" id="A0A0H2SD11"/>
<dbReference type="NCBIfam" id="TIGR00097">
    <property type="entry name" value="HMP-P_kinase"/>
    <property type="match status" value="1"/>
</dbReference>
<dbReference type="GO" id="GO:0050334">
    <property type="term" value="F:thiaminase activity"/>
    <property type="evidence" value="ECO:0007669"/>
    <property type="project" value="InterPro"/>
</dbReference>
<feature type="domain" description="Pyridoxamine kinase/Phosphomethylpyrimidine kinase" evidence="2">
    <location>
        <begin position="16"/>
        <end position="202"/>
    </location>
</feature>
<dbReference type="GO" id="GO:0008902">
    <property type="term" value="F:hydroxymethylpyrimidine kinase activity"/>
    <property type="evidence" value="ECO:0007669"/>
    <property type="project" value="TreeGrafter"/>
</dbReference>